<dbReference type="GO" id="GO:0051082">
    <property type="term" value="F:unfolded protein binding"/>
    <property type="evidence" value="ECO:0007669"/>
    <property type="project" value="TreeGrafter"/>
</dbReference>
<feature type="chain" id="PRO_5017274203" description="UGGT thioredoxin-like domain-containing protein" evidence="1">
    <location>
        <begin position="18"/>
        <end position="261"/>
    </location>
</feature>
<dbReference type="PaxDb" id="30732-ENSOMEP00000011258"/>
<evidence type="ECO:0000313" key="3">
    <source>
        <dbReference type="Ensembl" id="ENSOMEP00000011258.1"/>
    </source>
</evidence>
<dbReference type="AlphaFoldDB" id="A0A3B3C1S2"/>
<accession>A0A3B3C1S2</accession>
<feature type="domain" description="UGGT thioredoxin-like" evidence="2">
    <location>
        <begin position="34"/>
        <end position="207"/>
    </location>
</feature>
<name>A0A3B3C1S2_ORYME</name>
<dbReference type="Pfam" id="PF18400">
    <property type="entry name" value="Thioredoxin_12"/>
    <property type="match status" value="1"/>
</dbReference>
<sequence length="261" mass="29103">MWLCCVLLLSLLSAVSGASDSKAITTTLTTKWANTPLLLEASEFLAEESQEKFWDFVEANQNIEGEHDDTDLAYYELIVKKAGALLSSVQLNMLKFALSLRAYSSTVHSLQQIASTEPPPSGCSAFISVHGEKTCDVEKLDSLLKTASERPKPYLFKGDHRYPGSNPDAPVVILYAQMGKSDFQEFHRVLTSKVNEGSATYVLRHYLLVSKVHLSGYGVELAIKSQEYKAKDDTQVQGEQTHRNTLLTHTLLLFSHEFWVV</sequence>
<organism evidence="3 4">
    <name type="scientific">Oryzias melastigma</name>
    <name type="common">Marine medaka</name>
    <dbReference type="NCBI Taxonomy" id="30732"/>
    <lineage>
        <taxon>Eukaryota</taxon>
        <taxon>Metazoa</taxon>
        <taxon>Chordata</taxon>
        <taxon>Craniata</taxon>
        <taxon>Vertebrata</taxon>
        <taxon>Euteleostomi</taxon>
        <taxon>Actinopterygii</taxon>
        <taxon>Neopterygii</taxon>
        <taxon>Teleostei</taxon>
        <taxon>Neoteleostei</taxon>
        <taxon>Acanthomorphata</taxon>
        <taxon>Ovalentaria</taxon>
        <taxon>Atherinomorphae</taxon>
        <taxon>Beloniformes</taxon>
        <taxon>Adrianichthyidae</taxon>
        <taxon>Oryziinae</taxon>
        <taxon>Oryzias</taxon>
    </lineage>
</organism>
<protein>
    <recommendedName>
        <fullName evidence="2">UGGT thioredoxin-like domain-containing protein</fullName>
    </recommendedName>
</protein>
<evidence type="ECO:0000259" key="2">
    <source>
        <dbReference type="Pfam" id="PF18400"/>
    </source>
</evidence>
<dbReference type="InterPro" id="IPR009448">
    <property type="entry name" value="UDP-g_GGtrans"/>
</dbReference>
<dbReference type="PANTHER" id="PTHR11226:SF3">
    <property type="entry name" value="UDP-GLUCOSE:GLYCOPROTEIN GLUCOSYLTRANSFERASE 1"/>
    <property type="match status" value="1"/>
</dbReference>
<dbReference type="GO" id="GO:0005783">
    <property type="term" value="C:endoplasmic reticulum"/>
    <property type="evidence" value="ECO:0007669"/>
    <property type="project" value="TreeGrafter"/>
</dbReference>
<feature type="signal peptide" evidence="1">
    <location>
        <begin position="1"/>
        <end position="17"/>
    </location>
</feature>
<reference evidence="3" key="2">
    <citation type="submission" date="2025-09" db="UniProtKB">
        <authorList>
            <consortium name="Ensembl"/>
        </authorList>
    </citation>
    <scope>IDENTIFICATION</scope>
</reference>
<dbReference type="GO" id="GO:0018279">
    <property type="term" value="P:protein N-linked glycosylation via asparagine"/>
    <property type="evidence" value="ECO:0007669"/>
    <property type="project" value="TreeGrafter"/>
</dbReference>
<reference evidence="3" key="1">
    <citation type="submission" date="2025-08" db="UniProtKB">
        <authorList>
            <consortium name="Ensembl"/>
        </authorList>
    </citation>
    <scope>IDENTIFICATION</scope>
</reference>
<evidence type="ECO:0000256" key="1">
    <source>
        <dbReference type="SAM" id="SignalP"/>
    </source>
</evidence>
<keyword evidence="4" id="KW-1185">Reference proteome</keyword>
<dbReference type="GO" id="GO:0003980">
    <property type="term" value="F:UDP-glucose:glycoprotein glucosyltransferase activity"/>
    <property type="evidence" value="ECO:0007669"/>
    <property type="project" value="InterPro"/>
</dbReference>
<dbReference type="Ensembl" id="ENSOMET00000032240.1">
    <property type="protein sequence ID" value="ENSOMEP00000011258.1"/>
    <property type="gene ID" value="ENSOMEG00000012565.1"/>
</dbReference>
<dbReference type="Proteomes" id="UP000261560">
    <property type="component" value="Unplaced"/>
</dbReference>
<evidence type="ECO:0000313" key="4">
    <source>
        <dbReference type="Proteomes" id="UP000261560"/>
    </source>
</evidence>
<dbReference type="GO" id="GO:0036503">
    <property type="term" value="P:ERAD pathway"/>
    <property type="evidence" value="ECO:0007669"/>
    <property type="project" value="TreeGrafter"/>
</dbReference>
<proteinExistence type="predicted"/>
<dbReference type="STRING" id="30732.ENSOMEP00000011258"/>
<dbReference type="GeneTree" id="ENSGT00390000004600"/>
<keyword evidence="1" id="KW-0732">Signal</keyword>
<dbReference type="PANTHER" id="PTHR11226">
    <property type="entry name" value="UDP-GLUCOSE GLYCOPROTEIN:GLUCOSYLTRANSFERASE"/>
    <property type="match status" value="1"/>
</dbReference>
<dbReference type="InterPro" id="IPR040693">
    <property type="entry name" value="UGGT_TRXL_1"/>
</dbReference>
<dbReference type="OMA" id="WIFNSEF"/>